<evidence type="ECO:0000313" key="10">
    <source>
        <dbReference type="Proteomes" id="UP000657918"/>
    </source>
</evidence>
<evidence type="ECO:0000256" key="2">
    <source>
        <dbReference type="ARBA" id="ARBA00022531"/>
    </source>
</evidence>
<keyword evidence="7" id="KW-0604">Photosystem II</keyword>
<evidence type="ECO:0000256" key="1">
    <source>
        <dbReference type="ARBA" id="ARBA00004581"/>
    </source>
</evidence>
<dbReference type="InterPro" id="IPR036863">
    <property type="entry name" value="PSII_PsbH_sf"/>
</dbReference>
<keyword evidence="2" id="KW-0602">Photosynthesis</keyword>
<dbReference type="AlphaFoldDB" id="A0A835J806"/>
<dbReference type="Proteomes" id="UP000657918">
    <property type="component" value="Unassembled WGS sequence"/>
</dbReference>
<comment type="subcellular location">
    <subcellularLocation>
        <location evidence="1">Plastid</location>
        <location evidence="1">Chloroplast thylakoid membrane</location>
        <topology evidence="1">Single-pass membrane protein</topology>
    </subcellularLocation>
</comment>
<evidence type="ECO:0000313" key="9">
    <source>
        <dbReference type="EMBL" id="KAF9663449.1"/>
    </source>
</evidence>
<accession>A0A835J806</accession>
<dbReference type="Gene3D" id="1.20.5.880">
    <property type="entry name" value="Photosystem II reaction center protein H"/>
    <property type="match status" value="1"/>
</dbReference>
<comment type="caution">
    <text evidence="9">The sequence shown here is derived from an EMBL/GenBank/DDBJ whole genome shotgun (WGS) entry which is preliminary data.</text>
</comment>
<evidence type="ECO:0000256" key="7">
    <source>
        <dbReference type="ARBA" id="ARBA00023276"/>
    </source>
</evidence>
<dbReference type="Pfam" id="PF00737">
    <property type="entry name" value="PsbH"/>
    <property type="match status" value="1"/>
</dbReference>
<dbReference type="PANTHER" id="PTHR34469">
    <property type="entry name" value="PHOTOSYSTEM II REACTION CENTER PROTEIN H"/>
    <property type="match status" value="1"/>
</dbReference>
<feature type="transmembrane region" description="Helical" evidence="8">
    <location>
        <begin position="52"/>
        <end position="77"/>
    </location>
</feature>
<gene>
    <name evidence="9" type="ORF">SADUNF_Sadunf17G0051200</name>
</gene>
<evidence type="ECO:0008006" key="11">
    <source>
        <dbReference type="Google" id="ProtNLM"/>
    </source>
</evidence>
<evidence type="ECO:0000256" key="4">
    <source>
        <dbReference type="ARBA" id="ARBA00022692"/>
    </source>
</evidence>
<dbReference type="OrthoDB" id="813588at2759"/>
<keyword evidence="4 8" id="KW-0812">Transmembrane</keyword>
<dbReference type="SUPFAM" id="SSF161025">
    <property type="entry name" value="Photosystem II 10 kDa phosphoprotein PsbH"/>
    <property type="match status" value="1"/>
</dbReference>
<keyword evidence="3" id="KW-0597">Phosphoprotein</keyword>
<keyword evidence="6 8" id="KW-0472">Membrane</keyword>
<dbReference type="GO" id="GO:0009535">
    <property type="term" value="C:chloroplast thylakoid membrane"/>
    <property type="evidence" value="ECO:0007669"/>
    <property type="project" value="UniProtKB-SubCell"/>
</dbReference>
<dbReference type="GO" id="GO:0015979">
    <property type="term" value="P:photosynthesis"/>
    <property type="evidence" value="ECO:0007669"/>
    <property type="project" value="UniProtKB-KW"/>
</dbReference>
<dbReference type="GO" id="GO:0009523">
    <property type="term" value="C:photosystem II"/>
    <property type="evidence" value="ECO:0007669"/>
    <property type="project" value="UniProtKB-KW"/>
</dbReference>
<organism evidence="9 10">
    <name type="scientific">Salix dunnii</name>
    <dbReference type="NCBI Taxonomy" id="1413687"/>
    <lineage>
        <taxon>Eukaryota</taxon>
        <taxon>Viridiplantae</taxon>
        <taxon>Streptophyta</taxon>
        <taxon>Embryophyta</taxon>
        <taxon>Tracheophyta</taxon>
        <taxon>Spermatophyta</taxon>
        <taxon>Magnoliopsida</taxon>
        <taxon>eudicotyledons</taxon>
        <taxon>Gunneridae</taxon>
        <taxon>Pentapetalae</taxon>
        <taxon>rosids</taxon>
        <taxon>fabids</taxon>
        <taxon>Malpighiales</taxon>
        <taxon>Salicaceae</taxon>
        <taxon>Saliceae</taxon>
        <taxon>Salix</taxon>
    </lineage>
</organism>
<evidence type="ECO:0000256" key="3">
    <source>
        <dbReference type="ARBA" id="ARBA00022553"/>
    </source>
</evidence>
<dbReference type="NCBIfam" id="NF002728">
    <property type="entry name" value="PRK02624.1"/>
    <property type="match status" value="1"/>
</dbReference>
<sequence length="83" mass="9498">MYGSISLYIPLSINFRNNFLHYLFSKTTKRDLLKPLNSENGKVALRWGTTPLMGVTMALFVVFLSNFLEIYNSFVLLDGISMN</sequence>
<evidence type="ECO:0000256" key="8">
    <source>
        <dbReference type="SAM" id="Phobius"/>
    </source>
</evidence>
<evidence type="ECO:0000256" key="5">
    <source>
        <dbReference type="ARBA" id="ARBA00022989"/>
    </source>
</evidence>
<dbReference type="GO" id="GO:0042301">
    <property type="term" value="F:phosphate ion binding"/>
    <property type="evidence" value="ECO:0007669"/>
    <property type="project" value="InterPro"/>
</dbReference>
<dbReference type="PANTHER" id="PTHR34469:SF4">
    <property type="entry name" value="PHOTOSYSTEM II REACTION CENTER PROTEIN H"/>
    <property type="match status" value="1"/>
</dbReference>
<evidence type="ECO:0000256" key="6">
    <source>
        <dbReference type="ARBA" id="ARBA00023136"/>
    </source>
</evidence>
<dbReference type="GO" id="GO:0050821">
    <property type="term" value="P:protein stabilization"/>
    <property type="evidence" value="ECO:0007669"/>
    <property type="project" value="InterPro"/>
</dbReference>
<protein>
    <recommendedName>
        <fullName evidence="11">PSII-H</fullName>
    </recommendedName>
</protein>
<dbReference type="InterPro" id="IPR001056">
    <property type="entry name" value="PSII_PsbH"/>
</dbReference>
<reference evidence="9 10" key="1">
    <citation type="submission" date="2020-10" db="EMBL/GenBank/DDBJ databases">
        <title>Plant Genome Project.</title>
        <authorList>
            <person name="Zhang R.-G."/>
        </authorList>
    </citation>
    <scope>NUCLEOTIDE SEQUENCE [LARGE SCALE GENOMIC DNA]</scope>
    <source>
        <strain evidence="9">FAFU-HL-1</strain>
        <tissue evidence="9">Leaf</tissue>
    </source>
</reference>
<keyword evidence="5 8" id="KW-1133">Transmembrane helix</keyword>
<proteinExistence type="predicted"/>
<keyword evidence="10" id="KW-1185">Reference proteome</keyword>
<name>A0A835J806_9ROSI</name>
<dbReference type="EMBL" id="JADGMS010000017">
    <property type="protein sequence ID" value="KAF9663449.1"/>
    <property type="molecule type" value="Genomic_DNA"/>
</dbReference>